<keyword evidence="2" id="KW-1003">Cell membrane</keyword>
<evidence type="ECO:0000313" key="8">
    <source>
        <dbReference type="EMBL" id="PQJ11421.1"/>
    </source>
</evidence>
<feature type="transmembrane region" description="Helical" evidence="6">
    <location>
        <begin position="21"/>
        <end position="39"/>
    </location>
</feature>
<dbReference type="OrthoDB" id="647428at2"/>
<organism evidence="8 9">
    <name type="scientific">Flavipsychrobacter stenotrophus</name>
    <dbReference type="NCBI Taxonomy" id="2077091"/>
    <lineage>
        <taxon>Bacteria</taxon>
        <taxon>Pseudomonadati</taxon>
        <taxon>Bacteroidota</taxon>
        <taxon>Chitinophagia</taxon>
        <taxon>Chitinophagales</taxon>
        <taxon>Chitinophagaceae</taxon>
        <taxon>Flavipsychrobacter</taxon>
    </lineage>
</organism>
<dbReference type="AlphaFoldDB" id="A0A2S7SXS0"/>
<dbReference type="GO" id="GO:0005886">
    <property type="term" value="C:plasma membrane"/>
    <property type="evidence" value="ECO:0007669"/>
    <property type="project" value="UniProtKB-SubCell"/>
</dbReference>
<dbReference type="PANTHER" id="PTHR32309:SF13">
    <property type="entry name" value="FERRIC ENTEROBACTIN TRANSPORT PROTEIN FEPE"/>
    <property type="match status" value="1"/>
</dbReference>
<evidence type="ECO:0000256" key="1">
    <source>
        <dbReference type="ARBA" id="ARBA00004651"/>
    </source>
</evidence>
<proteinExistence type="predicted"/>
<keyword evidence="5 6" id="KW-0472">Membrane</keyword>
<keyword evidence="9" id="KW-1185">Reference proteome</keyword>
<dbReference type="RefSeq" id="WP_105038300.1">
    <property type="nucleotide sequence ID" value="NZ_PPSL01000002.1"/>
</dbReference>
<keyword evidence="3 6" id="KW-0812">Transmembrane</keyword>
<name>A0A2S7SXS0_9BACT</name>
<keyword evidence="4 6" id="KW-1133">Transmembrane helix</keyword>
<evidence type="ECO:0000256" key="6">
    <source>
        <dbReference type="SAM" id="Phobius"/>
    </source>
</evidence>
<sequence length="298" mass="33401">MSTPSFDLIDVIKTIQKQRKVIIIITAIALALGGIFFAMKRKKFKASSHFLVNNPLYGDRNTLFRNYEQRYVDYFGGDDDLDRVTALLNSDTVKDRIIRNCQFQIVYNNDINTEKGHAFLMGVFDKNFNVKRSEYKELEVSYIAYDSVTAANVANMSVKVCEEAFRNYYTSMKLGMAKSIGDKLKQIDSTINVCTDSLVHMEAAGGAKSAESAKTLRATKDQLALDRARYVSIINEFEATTNSAMNYLKVTTRAIPPTSPIGPSLMTVLMVAGFLGLFGGVLLVLVLAYYNRLMNHPR</sequence>
<accession>A0A2S7SXS0</accession>
<feature type="domain" description="Polysaccharide chain length determinant N-terminal" evidence="7">
    <location>
        <begin position="5"/>
        <end position="100"/>
    </location>
</feature>
<gene>
    <name evidence="8" type="ORF">CJD36_006360</name>
</gene>
<evidence type="ECO:0000256" key="2">
    <source>
        <dbReference type="ARBA" id="ARBA00022475"/>
    </source>
</evidence>
<dbReference type="GO" id="GO:0004713">
    <property type="term" value="F:protein tyrosine kinase activity"/>
    <property type="evidence" value="ECO:0007669"/>
    <property type="project" value="TreeGrafter"/>
</dbReference>
<dbReference type="EMBL" id="PPSL01000002">
    <property type="protein sequence ID" value="PQJ11421.1"/>
    <property type="molecule type" value="Genomic_DNA"/>
</dbReference>
<comment type="caution">
    <text evidence="8">The sequence shown here is derived from an EMBL/GenBank/DDBJ whole genome shotgun (WGS) entry which is preliminary data.</text>
</comment>
<evidence type="ECO:0000256" key="3">
    <source>
        <dbReference type="ARBA" id="ARBA00022692"/>
    </source>
</evidence>
<dbReference type="InterPro" id="IPR050445">
    <property type="entry name" value="Bact_polysacc_biosynth/exp"/>
</dbReference>
<reference evidence="8 9" key="1">
    <citation type="submission" date="2018-01" db="EMBL/GenBank/DDBJ databases">
        <title>A novel member of the phylum Bacteroidetes isolated from glacier ice.</title>
        <authorList>
            <person name="Liu Q."/>
            <person name="Xin Y.-H."/>
        </authorList>
    </citation>
    <scope>NUCLEOTIDE SEQUENCE [LARGE SCALE GENOMIC DNA]</scope>
    <source>
        <strain evidence="8 9">RB1R16</strain>
    </source>
</reference>
<dbReference type="Pfam" id="PF02706">
    <property type="entry name" value="Wzz"/>
    <property type="match status" value="1"/>
</dbReference>
<dbReference type="InterPro" id="IPR003856">
    <property type="entry name" value="LPS_length_determ_N"/>
</dbReference>
<evidence type="ECO:0000256" key="4">
    <source>
        <dbReference type="ARBA" id="ARBA00022989"/>
    </source>
</evidence>
<evidence type="ECO:0000256" key="5">
    <source>
        <dbReference type="ARBA" id="ARBA00023136"/>
    </source>
</evidence>
<comment type="subcellular location">
    <subcellularLocation>
        <location evidence="1">Cell membrane</location>
        <topology evidence="1">Multi-pass membrane protein</topology>
    </subcellularLocation>
</comment>
<protein>
    <recommendedName>
        <fullName evidence="7">Polysaccharide chain length determinant N-terminal domain-containing protein</fullName>
    </recommendedName>
</protein>
<feature type="transmembrane region" description="Helical" evidence="6">
    <location>
        <begin position="265"/>
        <end position="290"/>
    </location>
</feature>
<dbReference type="PANTHER" id="PTHR32309">
    <property type="entry name" value="TYROSINE-PROTEIN KINASE"/>
    <property type="match status" value="1"/>
</dbReference>
<evidence type="ECO:0000313" key="9">
    <source>
        <dbReference type="Proteomes" id="UP000239872"/>
    </source>
</evidence>
<evidence type="ECO:0000259" key="7">
    <source>
        <dbReference type="Pfam" id="PF02706"/>
    </source>
</evidence>
<dbReference type="Proteomes" id="UP000239872">
    <property type="component" value="Unassembled WGS sequence"/>
</dbReference>